<gene>
    <name evidence="1" type="ORF">GGR06_002188</name>
</gene>
<sequence>MYHCVQSSFAAENIDADRMQGYSTSCKRSRNLSSTQKKSGCINPYTFASDPEKGGAIKS</sequence>
<dbReference type="Proteomes" id="UP000560658">
    <property type="component" value="Unassembled WGS sequence"/>
</dbReference>
<comment type="caution">
    <text evidence="1">The sequence shown here is derived from an EMBL/GenBank/DDBJ whole genome shotgun (WGS) entry which is preliminary data.</text>
</comment>
<reference evidence="1" key="1">
    <citation type="submission" date="2020-08" db="EMBL/GenBank/DDBJ databases">
        <title>Genomic Encyclopedia of Type Strains, Phase IV (KMG-IV): sequencing the most valuable type-strain genomes for metagenomic binning, comparative biology and taxonomic classification.</title>
        <authorList>
            <person name="Goeker M."/>
        </authorList>
    </citation>
    <scope>NUCLEOTIDE SEQUENCE [LARGE SCALE GENOMIC DNA]</scope>
    <source>
        <strain evidence="1">DSM 105720</strain>
    </source>
</reference>
<organism evidence="1 2">
    <name type="scientific">Bacteroides reticulotermitis</name>
    <dbReference type="NCBI Taxonomy" id="1133319"/>
    <lineage>
        <taxon>Bacteria</taxon>
        <taxon>Pseudomonadati</taxon>
        <taxon>Bacteroidota</taxon>
        <taxon>Bacteroidia</taxon>
        <taxon>Bacteroidales</taxon>
        <taxon>Bacteroidaceae</taxon>
        <taxon>Bacteroides</taxon>
    </lineage>
</organism>
<proteinExistence type="predicted"/>
<evidence type="ECO:0000313" key="2">
    <source>
        <dbReference type="Proteomes" id="UP000560658"/>
    </source>
</evidence>
<dbReference type="EMBL" id="JACIER010000008">
    <property type="protein sequence ID" value="MBB4044394.1"/>
    <property type="molecule type" value="Genomic_DNA"/>
</dbReference>
<evidence type="ECO:0000313" key="1">
    <source>
        <dbReference type="EMBL" id="MBB4044394.1"/>
    </source>
</evidence>
<name>A0A840D4D7_9BACE</name>
<accession>A0A840D4D7</accession>
<dbReference type="AlphaFoldDB" id="A0A840D4D7"/>
<keyword evidence="2" id="KW-1185">Reference proteome</keyword>
<protein>
    <submittedName>
        <fullName evidence="1">Uncharacterized protein</fullName>
    </submittedName>
</protein>